<feature type="domain" description="4Fe-4S ferredoxin-type" evidence="8">
    <location>
        <begin position="65"/>
        <end position="95"/>
    </location>
</feature>
<feature type="domain" description="4Fe-4S ferredoxin-type" evidence="8">
    <location>
        <begin position="36"/>
        <end position="64"/>
    </location>
</feature>
<evidence type="ECO:0000256" key="6">
    <source>
        <dbReference type="ARBA" id="ARBA00023014"/>
    </source>
</evidence>
<dbReference type="PROSITE" id="PS51379">
    <property type="entry name" value="4FE4S_FER_2"/>
    <property type="match status" value="2"/>
</dbReference>
<evidence type="ECO:0000256" key="2">
    <source>
        <dbReference type="ARBA" id="ARBA00022485"/>
    </source>
</evidence>
<accession>A0A0F9HXW0</accession>
<keyword evidence="3" id="KW-0479">Metal-binding</keyword>
<dbReference type="Pfam" id="PF14697">
    <property type="entry name" value="Fer4_21"/>
    <property type="match status" value="1"/>
</dbReference>
<dbReference type="PANTHER" id="PTHR43724:SF1">
    <property type="entry name" value="PYRUVATE SYNTHASE SUBUNIT PORD"/>
    <property type="match status" value="1"/>
</dbReference>
<evidence type="ECO:0000256" key="7">
    <source>
        <dbReference type="SAM" id="MobiDB-lite"/>
    </source>
</evidence>
<dbReference type="GO" id="GO:0051539">
    <property type="term" value="F:4 iron, 4 sulfur cluster binding"/>
    <property type="evidence" value="ECO:0007669"/>
    <property type="project" value="UniProtKB-KW"/>
</dbReference>
<sequence>MIMAEKKKGWKDLPIGGAITEAGNSKKYNTGDWRVQRPLFDAEKCSQCMLCVIFCPDASIDLEEGKVVGMNLEHCKGCGICAAECPKDAIEMKNEGELKAKERQKSKEKGKARVG</sequence>
<dbReference type="SUPFAM" id="SSF54862">
    <property type="entry name" value="4Fe-4S ferredoxins"/>
    <property type="match status" value="1"/>
</dbReference>
<evidence type="ECO:0000256" key="3">
    <source>
        <dbReference type="ARBA" id="ARBA00022723"/>
    </source>
</evidence>
<evidence type="ECO:0000256" key="4">
    <source>
        <dbReference type="ARBA" id="ARBA00022737"/>
    </source>
</evidence>
<keyword evidence="4" id="KW-0677">Repeat</keyword>
<keyword evidence="2" id="KW-0004">4Fe-4S</keyword>
<evidence type="ECO:0000256" key="5">
    <source>
        <dbReference type="ARBA" id="ARBA00023004"/>
    </source>
</evidence>
<dbReference type="EMBL" id="LAZR01015673">
    <property type="protein sequence ID" value="KKM07897.1"/>
    <property type="molecule type" value="Genomic_DNA"/>
</dbReference>
<dbReference type="PANTHER" id="PTHR43724">
    <property type="entry name" value="PYRUVATE SYNTHASE SUBUNIT PORD"/>
    <property type="match status" value="1"/>
</dbReference>
<dbReference type="AlphaFoldDB" id="A0A0F9HXW0"/>
<evidence type="ECO:0000313" key="9">
    <source>
        <dbReference type="EMBL" id="KKM07897.1"/>
    </source>
</evidence>
<dbReference type="InterPro" id="IPR017900">
    <property type="entry name" value="4Fe4S_Fe_S_CS"/>
</dbReference>
<dbReference type="InterPro" id="IPR017896">
    <property type="entry name" value="4Fe4S_Fe-S-bd"/>
</dbReference>
<evidence type="ECO:0000259" key="8">
    <source>
        <dbReference type="PROSITE" id="PS51379"/>
    </source>
</evidence>
<organism evidence="9">
    <name type="scientific">marine sediment metagenome</name>
    <dbReference type="NCBI Taxonomy" id="412755"/>
    <lineage>
        <taxon>unclassified sequences</taxon>
        <taxon>metagenomes</taxon>
        <taxon>ecological metagenomes</taxon>
    </lineage>
</organism>
<dbReference type="NCBIfam" id="TIGR02179">
    <property type="entry name" value="PorD_KorD"/>
    <property type="match status" value="1"/>
</dbReference>
<dbReference type="GO" id="GO:0016625">
    <property type="term" value="F:oxidoreductase activity, acting on the aldehyde or oxo group of donors, iron-sulfur protein as acceptor"/>
    <property type="evidence" value="ECO:0007669"/>
    <property type="project" value="InterPro"/>
</dbReference>
<dbReference type="Gene3D" id="3.30.70.20">
    <property type="match status" value="1"/>
</dbReference>
<proteinExistence type="predicted"/>
<comment type="caution">
    <text evidence="9">The sequence shown here is derived from an EMBL/GenBank/DDBJ whole genome shotgun (WGS) entry which is preliminary data.</text>
</comment>
<protein>
    <recommendedName>
        <fullName evidence="8">4Fe-4S ferredoxin-type domain-containing protein</fullName>
    </recommendedName>
</protein>
<dbReference type="GO" id="GO:0046872">
    <property type="term" value="F:metal ion binding"/>
    <property type="evidence" value="ECO:0007669"/>
    <property type="project" value="UniProtKB-KW"/>
</dbReference>
<keyword evidence="6" id="KW-0411">Iron-sulfur</keyword>
<keyword evidence="5" id="KW-0408">Iron</keyword>
<name>A0A0F9HXW0_9ZZZZ</name>
<dbReference type="PROSITE" id="PS00198">
    <property type="entry name" value="4FE4S_FER_1"/>
    <property type="match status" value="1"/>
</dbReference>
<gene>
    <name evidence="9" type="ORF">LCGC14_1729320</name>
</gene>
<reference evidence="9" key="1">
    <citation type="journal article" date="2015" name="Nature">
        <title>Complex archaea that bridge the gap between prokaryotes and eukaryotes.</title>
        <authorList>
            <person name="Spang A."/>
            <person name="Saw J.H."/>
            <person name="Jorgensen S.L."/>
            <person name="Zaremba-Niedzwiedzka K."/>
            <person name="Martijn J."/>
            <person name="Lind A.E."/>
            <person name="van Eijk R."/>
            <person name="Schleper C."/>
            <person name="Guy L."/>
            <person name="Ettema T.J."/>
        </authorList>
    </citation>
    <scope>NUCLEOTIDE SEQUENCE</scope>
</reference>
<comment type="cofactor">
    <cofactor evidence="1">
        <name>[4Fe-4S] cluster</name>
        <dbReference type="ChEBI" id="CHEBI:49883"/>
    </cofactor>
</comment>
<evidence type="ECO:0000256" key="1">
    <source>
        <dbReference type="ARBA" id="ARBA00001966"/>
    </source>
</evidence>
<feature type="region of interest" description="Disordered" evidence="7">
    <location>
        <begin position="96"/>
        <end position="115"/>
    </location>
</feature>
<dbReference type="InterPro" id="IPR011898">
    <property type="entry name" value="PorD_KorD"/>
</dbReference>